<keyword evidence="3" id="KW-1185">Reference proteome</keyword>
<dbReference type="AlphaFoldDB" id="A0A0W4ZVX8"/>
<evidence type="ECO:0000256" key="1">
    <source>
        <dbReference type="SAM" id="MobiDB-lite"/>
    </source>
</evidence>
<organism evidence="2 3">
    <name type="scientific">Pneumocystis jirovecii (strain RU7)</name>
    <name type="common">Human pneumocystis pneumonia agent</name>
    <dbReference type="NCBI Taxonomy" id="1408657"/>
    <lineage>
        <taxon>Eukaryota</taxon>
        <taxon>Fungi</taxon>
        <taxon>Dikarya</taxon>
        <taxon>Ascomycota</taxon>
        <taxon>Taphrinomycotina</taxon>
        <taxon>Pneumocystomycetes</taxon>
        <taxon>Pneumocystaceae</taxon>
        <taxon>Pneumocystis</taxon>
    </lineage>
</organism>
<name>A0A0W4ZVX8_PNEJ7</name>
<sequence>MSQLDSEASSVPADDSSVPDSSLVAQNIPRRRTHRRSSAVSLDWSSIGLASDLNGAPQTDPLVNTGDVCSVSDSLGKQGLGNDKEKDNESHSAVFLNSKNSTKKHPKFHSRFLVESISSLAHLYFGGLCKKKASKSTVPVAPTTKEYAPLQASCSMAWEPLIDLDAAILTEKSDSTVFGTPRWHRRARSVSSVFSSYTRASGNSLHSSCYRHGYPLKRKMSVIIEDTDMTLTQIPSSSRSVSSGILESKRTILRSIGDSTTTDNDLSVSQKANITSDNSVPDLVQGDLPQGDMSDAFLFIGDSNTLKPPDNITGNDEQSFVKNTKMKSRWRQLLKRLLTRKNS</sequence>
<dbReference type="GeneID" id="28938536"/>
<comment type="caution">
    <text evidence="2">The sequence shown here is derived from an EMBL/GenBank/DDBJ whole genome shotgun (WGS) entry which is preliminary data.</text>
</comment>
<feature type="compositionally biased region" description="Low complexity" evidence="1">
    <location>
        <begin position="1"/>
        <end position="22"/>
    </location>
</feature>
<feature type="region of interest" description="Disordered" evidence="1">
    <location>
        <begin position="74"/>
        <end position="98"/>
    </location>
</feature>
<dbReference type="OrthoDB" id="5392499at2759"/>
<dbReference type="VEuPathDB" id="FungiDB:T551_00014"/>
<gene>
    <name evidence="2" type="ORF">T551_00014</name>
</gene>
<feature type="compositionally biased region" description="Polar residues" evidence="1">
    <location>
        <begin position="259"/>
        <end position="279"/>
    </location>
</feature>
<dbReference type="Proteomes" id="UP000053447">
    <property type="component" value="Unassembled WGS sequence"/>
</dbReference>
<protein>
    <submittedName>
        <fullName evidence="2">Uncharacterized protein</fullName>
    </submittedName>
</protein>
<feature type="region of interest" description="Disordered" evidence="1">
    <location>
        <begin position="1"/>
        <end position="37"/>
    </location>
</feature>
<dbReference type="RefSeq" id="XP_018231221.1">
    <property type="nucleotide sequence ID" value="XM_018372281.1"/>
</dbReference>
<feature type="region of interest" description="Disordered" evidence="1">
    <location>
        <begin position="259"/>
        <end position="281"/>
    </location>
</feature>
<accession>A0A0W4ZVX8</accession>
<reference evidence="3" key="1">
    <citation type="journal article" date="2016" name="Nat. Commun.">
        <title>Genome analysis of three Pneumocystis species reveals adaptation mechanisms to life exclusively in mammalian hosts.</title>
        <authorList>
            <person name="Ma L."/>
            <person name="Chen Z."/>
            <person name="Huang D.W."/>
            <person name="Kutty G."/>
            <person name="Ishihara M."/>
            <person name="Wang H."/>
            <person name="Abouelleil A."/>
            <person name="Bishop L."/>
            <person name="Davey E."/>
            <person name="Deng R."/>
            <person name="Deng X."/>
            <person name="Fan L."/>
            <person name="Fantoni G."/>
            <person name="Fitzgerald M."/>
            <person name="Gogineni E."/>
            <person name="Goldberg J.M."/>
            <person name="Handley G."/>
            <person name="Hu X."/>
            <person name="Huber C."/>
            <person name="Jiao X."/>
            <person name="Jones K."/>
            <person name="Levin J.Z."/>
            <person name="Liu Y."/>
            <person name="Macdonald P."/>
            <person name="Melnikov A."/>
            <person name="Raley C."/>
            <person name="Sassi M."/>
            <person name="Sherman B.T."/>
            <person name="Song X."/>
            <person name="Sykes S."/>
            <person name="Tran B."/>
            <person name="Walsh L."/>
            <person name="Xia Y."/>
            <person name="Yang J."/>
            <person name="Young S."/>
            <person name="Zeng Q."/>
            <person name="Zheng X."/>
            <person name="Stephens R."/>
            <person name="Nusbaum C."/>
            <person name="Birren B.W."/>
            <person name="Azadi P."/>
            <person name="Lempicki R.A."/>
            <person name="Cuomo C.A."/>
            <person name="Kovacs J.A."/>
        </authorList>
    </citation>
    <scope>NUCLEOTIDE SEQUENCE [LARGE SCALE GENOMIC DNA]</scope>
    <source>
        <strain evidence="3">RU7</strain>
    </source>
</reference>
<evidence type="ECO:0000313" key="2">
    <source>
        <dbReference type="EMBL" id="KTW32529.1"/>
    </source>
</evidence>
<proteinExistence type="predicted"/>
<evidence type="ECO:0000313" key="3">
    <source>
        <dbReference type="Proteomes" id="UP000053447"/>
    </source>
</evidence>
<dbReference type="EMBL" id="LFWA01000001">
    <property type="protein sequence ID" value="KTW32529.1"/>
    <property type="molecule type" value="Genomic_DNA"/>
</dbReference>